<evidence type="ECO:0000313" key="2">
    <source>
        <dbReference type="Proteomes" id="UP001199642"/>
    </source>
</evidence>
<dbReference type="RefSeq" id="WP_231820914.1">
    <property type="nucleotide sequence ID" value="NZ_CP082781.1"/>
</dbReference>
<name>A0ABY3RUR9_9MICO</name>
<accession>A0ABY3RUR9</accession>
<evidence type="ECO:0000313" key="1">
    <source>
        <dbReference type="EMBL" id="UGS27582.1"/>
    </source>
</evidence>
<proteinExistence type="predicted"/>
<organism evidence="1 2">
    <name type="scientific">Microbacterium resistens</name>
    <dbReference type="NCBI Taxonomy" id="156977"/>
    <lineage>
        <taxon>Bacteria</taxon>
        <taxon>Bacillati</taxon>
        <taxon>Actinomycetota</taxon>
        <taxon>Actinomycetes</taxon>
        <taxon>Micrococcales</taxon>
        <taxon>Microbacteriaceae</taxon>
        <taxon>Microbacterium</taxon>
    </lineage>
</organism>
<keyword evidence="2" id="KW-1185">Reference proteome</keyword>
<reference evidence="1 2" key="1">
    <citation type="submission" date="2023-01" db="EMBL/GenBank/DDBJ databases">
        <title>Characterization of estradiol degrading bacteria Microbacterium sp. MZT7 and reveal degrading genes through genome analysis.</title>
        <authorList>
            <person name="Hao P."/>
            <person name="Gao Y."/>
        </authorList>
    </citation>
    <scope>NUCLEOTIDE SEQUENCE [LARGE SCALE GENOMIC DNA]</scope>
    <source>
        <strain evidence="1 2">MZT7</strain>
    </source>
</reference>
<gene>
    <name evidence="1" type="ORF">K8F61_05175</name>
</gene>
<protein>
    <recommendedName>
        <fullName evidence="3">HK97 gp10 family phage protein</fullName>
    </recommendedName>
</protein>
<dbReference type="Proteomes" id="UP001199642">
    <property type="component" value="Chromosome"/>
</dbReference>
<sequence>MALKWDNPSMNELARSSGIAGAVMAATEDIARTARADAPVGATKEYRNSIKTGMKYQERAVGLVYSDDDKALIVEAKTGNLARAVKKNARRR</sequence>
<dbReference type="EMBL" id="CP082781">
    <property type="protein sequence ID" value="UGS27582.1"/>
    <property type="molecule type" value="Genomic_DNA"/>
</dbReference>
<evidence type="ECO:0008006" key="3">
    <source>
        <dbReference type="Google" id="ProtNLM"/>
    </source>
</evidence>